<proteinExistence type="predicted"/>
<dbReference type="AlphaFoldDB" id="A0A8K0JGT6"/>
<gene>
    <name evidence="2" type="ORF">FFLO_05757</name>
</gene>
<keyword evidence="3" id="KW-1185">Reference proteome</keyword>
<feature type="compositionally biased region" description="Low complexity" evidence="1">
    <location>
        <begin position="51"/>
        <end position="65"/>
    </location>
</feature>
<evidence type="ECO:0000256" key="1">
    <source>
        <dbReference type="SAM" id="MobiDB-lite"/>
    </source>
</evidence>
<comment type="caution">
    <text evidence="2">The sequence shown here is derived from an EMBL/GenBank/DDBJ whole genome shotgun (WGS) entry which is preliminary data.</text>
</comment>
<feature type="compositionally biased region" description="Gly residues" evidence="1">
    <location>
        <begin position="8"/>
        <end position="30"/>
    </location>
</feature>
<accession>A0A8K0JGT6</accession>
<feature type="compositionally biased region" description="Low complexity" evidence="1">
    <location>
        <begin position="212"/>
        <end position="221"/>
    </location>
</feature>
<feature type="region of interest" description="Disordered" evidence="1">
    <location>
        <begin position="190"/>
        <end position="387"/>
    </location>
</feature>
<organism evidence="2 3">
    <name type="scientific">Filobasidium floriforme</name>
    <dbReference type="NCBI Taxonomy" id="5210"/>
    <lineage>
        <taxon>Eukaryota</taxon>
        <taxon>Fungi</taxon>
        <taxon>Dikarya</taxon>
        <taxon>Basidiomycota</taxon>
        <taxon>Agaricomycotina</taxon>
        <taxon>Tremellomycetes</taxon>
        <taxon>Filobasidiales</taxon>
        <taxon>Filobasidiaceae</taxon>
        <taxon>Filobasidium</taxon>
    </lineage>
</organism>
<feature type="compositionally biased region" description="Low complexity" evidence="1">
    <location>
        <begin position="253"/>
        <end position="264"/>
    </location>
</feature>
<protein>
    <submittedName>
        <fullName evidence="2">Uncharacterized protein</fullName>
    </submittedName>
</protein>
<feature type="compositionally biased region" description="Basic and acidic residues" evidence="1">
    <location>
        <begin position="222"/>
        <end position="250"/>
    </location>
</feature>
<reference evidence="2" key="1">
    <citation type="submission" date="2020-04" db="EMBL/GenBank/DDBJ databases">
        <title>Analysis of mating type loci in Filobasidium floriforme.</title>
        <authorList>
            <person name="Nowrousian M."/>
        </authorList>
    </citation>
    <scope>NUCLEOTIDE SEQUENCE</scope>
    <source>
        <strain evidence="2">CBS 6242</strain>
    </source>
</reference>
<dbReference type="EMBL" id="JABELV010000155">
    <property type="protein sequence ID" value="KAG7529203.1"/>
    <property type="molecule type" value="Genomic_DNA"/>
</dbReference>
<feature type="compositionally biased region" description="Polar residues" evidence="1">
    <location>
        <begin position="308"/>
        <end position="318"/>
    </location>
</feature>
<dbReference type="Proteomes" id="UP000812966">
    <property type="component" value="Unassembled WGS sequence"/>
</dbReference>
<evidence type="ECO:0000313" key="3">
    <source>
        <dbReference type="Proteomes" id="UP000812966"/>
    </source>
</evidence>
<name>A0A8K0JGT6_9TREE</name>
<feature type="compositionally biased region" description="Pro residues" evidence="1">
    <location>
        <begin position="66"/>
        <end position="96"/>
    </location>
</feature>
<evidence type="ECO:0000313" key="2">
    <source>
        <dbReference type="EMBL" id="KAG7529203.1"/>
    </source>
</evidence>
<feature type="region of interest" description="Disordered" evidence="1">
    <location>
        <begin position="1"/>
        <end position="110"/>
    </location>
</feature>
<sequence length="387" mass="40769">MREVVLGVVGGKSGGQGQGHEGVRGFGFGGWKPTSLFLHEPSTDNSPPPTTNTVTNTAATTSRPSAPAPASAPAPSNPSPSNPSPSNPNPSNPSPSSPSSNPQGLEIKADSRISTTVLILLPSPKYPYPYTYTDHSARSALTPEMKTDGHGQLRGERDEKKVYEVRHVEDVDVHVADVSDIKDAGDAWGRVMSWGEGDEGRGVDGIPGSGLAGTLSSSATGPRDEQEVRNGEREVREKTVAQGEDGREKPPVQASALSSSLSPQPENPAKTRPQRPTGPGEVHDREEEEDDLPDFVLGVLELEVVADTPQSEVSNAYSGDQVEEGGVVYPPKAALGQPVSGVSPRSDTGESPEATTSTAATRNVNGNGTARERTMPSDGLMRSFWRR</sequence>